<evidence type="ECO:0000256" key="9">
    <source>
        <dbReference type="PROSITE-ProRule" id="PRU00175"/>
    </source>
</evidence>
<dbReference type="InterPro" id="IPR001841">
    <property type="entry name" value="Znf_RING"/>
</dbReference>
<organism evidence="12 13">
    <name type="scientific">Umbelopsis vinacea</name>
    <dbReference type="NCBI Taxonomy" id="44442"/>
    <lineage>
        <taxon>Eukaryota</taxon>
        <taxon>Fungi</taxon>
        <taxon>Fungi incertae sedis</taxon>
        <taxon>Mucoromycota</taxon>
        <taxon>Mucoromycotina</taxon>
        <taxon>Umbelopsidomycetes</taxon>
        <taxon>Umbelopsidales</taxon>
        <taxon>Umbelopsidaceae</taxon>
        <taxon>Umbelopsis</taxon>
    </lineage>
</organism>
<feature type="region of interest" description="Disordered" evidence="10">
    <location>
        <begin position="27"/>
        <end position="54"/>
    </location>
</feature>
<name>A0A8H7PXJ7_9FUNG</name>
<evidence type="ECO:0000256" key="6">
    <source>
        <dbReference type="ARBA" id="ARBA00022833"/>
    </source>
</evidence>
<evidence type="ECO:0000256" key="7">
    <source>
        <dbReference type="ARBA" id="ARBA00023015"/>
    </source>
</evidence>
<dbReference type="GO" id="GO:0000209">
    <property type="term" value="P:protein polyubiquitination"/>
    <property type="evidence" value="ECO:0007669"/>
    <property type="project" value="TreeGrafter"/>
</dbReference>
<evidence type="ECO:0000259" key="11">
    <source>
        <dbReference type="PROSITE" id="PS50089"/>
    </source>
</evidence>
<dbReference type="GO" id="GO:0006513">
    <property type="term" value="P:protein monoubiquitination"/>
    <property type="evidence" value="ECO:0007669"/>
    <property type="project" value="TreeGrafter"/>
</dbReference>
<comment type="catalytic activity">
    <reaction evidence="1">
        <text>S-ubiquitinyl-[E2 ubiquitin-conjugating enzyme]-L-cysteine + [acceptor protein]-L-lysine = [E2 ubiquitin-conjugating enzyme]-L-cysteine + N(6)-ubiquitinyl-[acceptor protein]-L-lysine.</text>
        <dbReference type="EC" id="2.3.2.27"/>
    </reaction>
</comment>
<keyword evidence="3" id="KW-0808">Transferase</keyword>
<dbReference type="EMBL" id="JAEPRA010000008">
    <property type="protein sequence ID" value="KAG2181663.1"/>
    <property type="molecule type" value="Genomic_DNA"/>
</dbReference>
<evidence type="ECO:0000256" key="8">
    <source>
        <dbReference type="ARBA" id="ARBA00023163"/>
    </source>
</evidence>
<gene>
    <name evidence="12" type="ORF">INT44_008478</name>
</gene>
<dbReference type="SUPFAM" id="SSF57850">
    <property type="entry name" value="RING/U-box"/>
    <property type="match status" value="1"/>
</dbReference>
<dbReference type="GO" id="GO:0008270">
    <property type="term" value="F:zinc ion binding"/>
    <property type="evidence" value="ECO:0007669"/>
    <property type="project" value="UniProtKB-KW"/>
</dbReference>
<evidence type="ECO:0000256" key="4">
    <source>
        <dbReference type="ARBA" id="ARBA00022723"/>
    </source>
</evidence>
<keyword evidence="7" id="KW-0805">Transcription regulation</keyword>
<dbReference type="PROSITE" id="PS00518">
    <property type="entry name" value="ZF_RING_1"/>
    <property type="match status" value="1"/>
</dbReference>
<dbReference type="InterPro" id="IPR013083">
    <property type="entry name" value="Znf_RING/FYVE/PHD"/>
</dbReference>
<evidence type="ECO:0000313" key="12">
    <source>
        <dbReference type="EMBL" id="KAG2181663.1"/>
    </source>
</evidence>
<keyword evidence="8" id="KW-0804">Transcription</keyword>
<dbReference type="AlphaFoldDB" id="A0A8H7PXJ7"/>
<proteinExistence type="predicted"/>
<dbReference type="SMART" id="SM00184">
    <property type="entry name" value="RING"/>
    <property type="match status" value="1"/>
</dbReference>
<keyword evidence="4" id="KW-0479">Metal-binding</keyword>
<comment type="caution">
    <text evidence="12">The sequence shown here is derived from an EMBL/GenBank/DDBJ whole genome shotgun (WGS) entry which is preliminary data.</text>
</comment>
<protein>
    <recommendedName>
        <fullName evidence="2">RING-type E3 ubiquitin transferase</fullName>
        <ecNumber evidence="2">2.3.2.27</ecNumber>
    </recommendedName>
</protein>
<feature type="domain" description="RING-type" evidence="11">
    <location>
        <begin position="73"/>
        <end position="112"/>
    </location>
</feature>
<evidence type="ECO:0000256" key="10">
    <source>
        <dbReference type="SAM" id="MobiDB-lite"/>
    </source>
</evidence>
<evidence type="ECO:0000256" key="2">
    <source>
        <dbReference type="ARBA" id="ARBA00012483"/>
    </source>
</evidence>
<dbReference type="InterPro" id="IPR017907">
    <property type="entry name" value="Znf_RING_CS"/>
</dbReference>
<keyword evidence="6" id="KW-0862">Zinc</keyword>
<reference evidence="12" key="1">
    <citation type="submission" date="2020-12" db="EMBL/GenBank/DDBJ databases">
        <title>Metabolic potential, ecology and presence of endohyphal bacteria is reflected in genomic diversity of Mucoromycotina.</title>
        <authorList>
            <person name="Muszewska A."/>
            <person name="Okrasinska A."/>
            <person name="Steczkiewicz K."/>
            <person name="Drgas O."/>
            <person name="Orlowska M."/>
            <person name="Perlinska-Lenart U."/>
            <person name="Aleksandrzak-Piekarczyk T."/>
            <person name="Szatraj K."/>
            <person name="Zielenkiewicz U."/>
            <person name="Pilsyk S."/>
            <person name="Malc E."/>
            <person name="Mieczkowski P."/>
            <person name="Kruszewska J.S."/>
            <person name="Biernat P."/>
            <person name="Pawlowska J."/>
        </authorList>
    </citation>
    <scope>NUCLEOTIDE SEQUENCE</scope>
    <source>
        <strain evidence="12">WA0000051536</strain>
    </source>
</reference>
<dbReference type="Pfam" id="PF13639">
    <property type="entry name" value="zf-RING_2"/>
    <property type="match status" value="1"/>
</dbReference>
<dbReference type="PROSITE" id="PS50089">
    <property type="entry name" value="ZF_RING_2"/>
    <property type="match status" value="1"/>
</dbReference>
<sequence>MERKSISDVLELALESASNEYQAQSADFEHISADESDNDSSADDQRNRKRKRDALLNSTIRDSVEEDPTIPSCPICLQPYTHRSYLRPCYHSFCIDCIRQWFKVGKVCPLCKQQVTSVVYNVGEKSGTFLEYNFNGLPHIPEAIYEQAVRSAPSQTSPSETAGQRALTHRRRIYHDAMIPDPGYPPVSRRHLDTTHVLPYHVAKIKPFVTRELRALLGEFYEPLIEKQVLDILLIPHNQFIESRRGRDNKTTDEKRAMRITMDDDSIIELLSEWIPGGDNNTGFARRFVTEVMAFLRSGMSLNTFTTNVHYRREG</sequence>
<evidence type="ECO:0000256" key="5">
    <source>
        <dbReference type="ARBA" id="ARBA00022771"/>
    </source>
</evidence>
<evidence type="ECO:0000256" key="1">
    <source>
        <dbReference type="ARBA" id="ARBA00000900"/>
    </source>
</evidence>
<dbReference type="OrthoDB" id="21204at2759"/>
<keyword evidence="5 9" id="KW-0863">Zinc-finger</keyword>
<dbReference type="GO" id="GO:0061630">
    <property type="term" value="F:ubiquitin protein ligase activity"/>
    <property type="evidence" value="ECO:0007669"/>
    <property type="project" value="UniProtKB-EC"/>
</dbReference>
<dbReference type="Gene3D" id="3.30.40.10">
    <property type="entry name" value="Zinc/RING finger domain, C3HC4 (zinc finger)"/>
    <property type="match status" value="1"/>
</dbReference>
<dbReference type="Proteomes" id="UP000612746">
    <property type="component" value="Unassembled WGS sequence"/>
</dbReference>
<dbReference type="PANTHER" id="PTHR46077">
    <property type="entry name" value="E3 UBIQUITIN-PROTEIN LIGASE TOPORS"/>
    <property type="match status" value="1"/>
</dbReference>
<dbReference type="PANTHER" id="PTHR46077:SF1">
    <property type="entry name" value="TOP1 BINDING ARGININE_SERINE RICH PROTEIN, E3 UBIQUITIN LIGASE"/>
    <property type="match status" value="1"/>
</dbReference>
<accession>A0A8H7PXJ7</accession>
<keyword evidence="13" id="KW-1185">Reference proteome</keyword>
<evidence type="ECO:0000256" key="3">
    <source>
        <dbReference type="ARBA" id="ARBA00022679"/>
    </source>
</evidence>
<dbReference type="EC" id="2.3.2.27" evidence="2"/>
<evidence type="ECO:0000313" key="13">
    <source>
        <dbReference type="Proteomes" id="UP000612746"/>
    </source>
</evidence>